<reference evidence="20 21" key="1">
    <citation type="submission" date="2018-02" db="EMBL/GenBank/DDBJ databases">
        <title>Genomic Reconstructions from Amazon Rainforest and Pasture Soil Reveal Novel Insights into the Physiology of Candidate Phyla in Tropical Sites.</title>
        <authorList>
            <person name="Kroeger M.E."/>
            <person name="Delmont T."/>
            <person name="Eren A.M."/>
            <person name="Guo J."/>
            <person name="Meyer K.M."/>
            <person name="Khan K."/>
            <person name="Rodrigues J.L.M."/>
            <person name="Bohannan B.J.M."/>
            <person name="Tringe S."/>
            <person name="Borges C.D."/>
            <person name="Tiedje J."/>
            <person name="Tsai S.M."/>
            <person name="Nusslein K."/>
        </authorList>
    </citation>
    <scope>NUCLEOTIDE SEQUENCE [LARGE SCALE GENOMIC DNA]</scope>
    <source>
        <strain evidence="20">Amazon FNV 2010 28 9</strain>
    </source>
</reference>
<protein>
    <recommendedName>
        <fullName evidence="5">Magnesium-transporting ATPase, P-type 1</fullName>
        <ecNumber evidence="4">7.2.2.14</ecNumber>
    </recommendedName>
    <alternativeName>
        <fullName evidence="16">Mg(2+) transport ATPase, P-type 1</fullName>
    </alternativeName>
</protein>
<comment type="similarity">
    <text evidence="3">Belongs to the cation transport ATPase (P-type) (TC 3.A.3) family. Type IIIB subfamily.</text>
</comment>
<keyword evidence="13" id="KW-1278">Translocase</keyword>
<dbReference type="InterPro" id="IPR044492">
    <property type="entry name" value="P_typ_ATPase_HD_dom"/>
</dbReference>
<dbReference type="GO" id="GO:0005886">
    <property type="term" value="C:plasma membrane"/>
    <property type="evidence" value="ECO:0007669"/>
    <property type="project" value="UniProtKB-SubCell"/>
</dbReference>
<dbReference type="InterPro" id="IPR023298">
    <property type="entry name" value="ATPase_P-typ_TM_dom_sf"/>
</dbReference>
<dbReference type="PRINTS" id="PR01836">
    <property type="entry name" value="MGATPASE"/>
</dbReference>
<feature type="transmembrane region" description="Helical" evidence="18">
    <location>
        <begin position="731"/>
        <end position="753"/>
    </location>
</feature>
<evidence type="ECO:0000256" key="7">
    <source>
        <dbReference type="ARBA" id="ARBA00022519"/>
    </source>
</evidence>
<proteinExistence type="inferred from homology"/>
<evidence type="ECO:0000256" key="2">
    <source>
        <dbReference type="ARBA" id="ARBA00004429"/>
    </source>
</evidence>
<keyword evidence="10" id="KW-0547">Nucleotide-binding</keyword>
<sequence length="858" mass="95149">MPFWRKSPHPTSSSAKRGSFGEDFWSIPLTKLCVELACSTKGLTSSNALKRVQLYGKNELSTTNQYNLFTEILRKVTNPLILILIFSSSLSFFLGDKKEFLIIVSILFISILMDTLQEHNANHAARELQKHVQATAHVRRDGTLTPLPVTKLVPGDVIELQAGDIIPADCRLISSTSLVINQSALTGESLPTQKDTNAIVHASTALSNRDNCVFMGTSVASGCASALVVRTGKQTAFGTIAKDLTKRRPETEFERGSREFGTLISKTAFILVIVVFLINAVVKHTIADAFLFSLAIAIGMAPELLPVIISINLAKGAQRMAKRSTIVKHLPSIEIFGSMDILCTDKTGTLTQDHIRLERYENVTQDEDPSVLRLAALHSRFQTGIQNPLEQAILSHEVHHGRAKRLGELPFDFTRRLSSVVMQTAGETLIISKGAPESILQRCTRVSFRKRSSPLTAERKKELVTRFETLSKTGYRVLAVSIKHIDEKTKYEETDEHAMSFAGFLAFFDPPKEGAKEAITALAKQGITLKILTGDNELVTQKICDDLGVEVDGTLTGEVIEQLEDQQLQTKIEHTTIFARINPDQKERIITLFKKNHVVGFLGDGINDAPSLHTADVGISVNNATDVARESADIILLKKSLSVLHEGVIEGRKTYQNIMKYILMGSSANIGNMLSMAGASLLLPFLPMLPVQILLNDLLYDMSELSIPTDNVDEETIEKPRKWDVKFIRKFMIVFGCVSSLFDFVTFGAMTLLHINSPLFQTTWFIESLCSQTLIIFVIRTHRIPFLKSKPSPLLIVSSLLVVMFALLLPLTTLRSLFSFAEPPVWDYLLIGAIIIAYVLLTETVKSIFYKRLSTSMS</sequence>
<dbReference type="InterPro" id="IPR008250">
    <property type="entry name" value="ATPase_P-typ_transduc_dom_A_sf"/>
</dbReference>
<dbReference type="InterPro" id="IPR001757">
    <property type="entry name" value="P_typ_ATPase"/>
</dbReference>
<feature type="domain" description="Cation-transporting P-type ATPase N-terminal" evidence="19">
    <location>
        <begin position="23"/>
        <end position="96"/>
    </location>
</feature>
<comment type="caution">
    <text evidence="20">The sequence shown here is derived from an EMBL/GenBank/DDBJ whole genome shotgun (WGS) entry which is preliminary data.</text>
</comment>
<evidence type="ECO:0000256" key="9">
    <source>
        <dbReference type="ARBA" id="ARBA00022692"/>
    </source>
</evidence>
<dbReference type="Pfam" id="PF00689">
    <property type="entry name" value="Cation_ATPase_C"/>
    <property type="match status" value="1"/>
</dbReference>
<dbReference type="InterPro" id="IPR018303">
    <property type="entry name" value="ATPase_P-typ_P_site"/>
</dbReference>
<dbReference type="GO" id="GO:0015444">
    <property type="term" value="F:P-type magnesium transporter activity"/>
    <property type="evidence" value="ECO:0007669"/>
    <property type="project" value="UniProtKB-EC"/>
</dbReference>
<dbReference type="Gene3D" id="2.70.150.10">
    <property type="entry name" value="Calcium-transporting ATPase, cytoplasmic transduction domain A"/>
    <property type="match status" value="1"/>
</dbReference>
<evidence type="ECO:0000256" key="13">
    <source>
        <dbReference type="ARBA" id="ARBA00022967"/>
    </source>
</evidence>
<dbReference type="PROSITE" id="PS00154">
    <property type="entry name" value="ATPASE_E1_E2"/>
    <property type="match status" value="1"/>
</dbReference>
<dbReference type="Gene3D" id="3.40.1110.10">
    <property type="entry name" value="Calcium-transporting ATPase, cytoplasmic domain N"/>
    <property type="match status" value="1"/>
</dbReference>
<dbReference type="NCBIfam" id="TIGR01494">
    <property type="entry name" value="ATPase_P-type"/>
    <property type="match status" value="3"/>
</dbReference>
<dbReference type="SFLD" id="SFLDG00002">
    <property type="entry name" value="C1.7:_P-type_atpase_like"/>
    <property type="match status" value="1"/>
</dbReference>
<evidence type="ECO:0000256" key="14">
    <source>
        <dbReference type="ARBA" id="ARBA00022989"/>
    </source>
</evidence>
<keyword evidence="11" id="KW-0067">ATP-binding</keyword>
<dbReference type="SMART" id="SM00831">
    <property type="entry name" value="Cation_ATPase_N"/>
    <property type="match status" value="1"/>
</dbReference>
<dbReference type="EC" id="7.2.2.14" evidence="4"/>
<evidence type="ECO:0000256" key="8">
    <source>
        <dbReference type="ARBA" id="ARBA00022553"/>
    </source>
</evidence>
<dbReference type="NCBIfam" id="TIGR01524">
    <property type="entry name" value="ATPase-IIIB_Mg"/>
    <property type="match status" value="1"/>
</dbReference>
<keyword evidence="15 18" id="KW-0472">Membrane</keyword>
<dbReference type="InterPro" id="IPR006068">
    <property type="entry name" value="ATPase_P-typ_cation-transptr_C"/>
</dbReference>
<evidence type="ECO:0000256" key="15">
    <source>
        <dbReference type="ARBA" id="ARBA00023136"/>
    </source>
</evidence>
<keyword evidence="6" id="KW-1003">Cell membrane</keyword>
<dbReference type="AlphaFoldDB" id="A0A317JRW1"/>
<dbReference type="Pfam" id="PF00690">
    <property type="entry name" value="Cation_ATPase_N"/>
    <property type="match status" value="1"/>
</dbReference>
<dbReference type="InterPro" id="IPR036412">
    <property type="entry name" value="HAD-like_sf"/>
</dbReference>
<keyword evidence="8" id="KW-0597">Phosphoprotein</keyword>
<keyword evidence="7" id="KW-0997">Cell inner membrane</keyword>
<evidence type="ECO:0000256" key="5">
    <source>
        <dbReference type="ARBA" id="ARBA00013555"/>
    </source>
</evidence>
<dbReference type="SFLD" id="SFLDS00003">
    <property type="entry name" value="Haloacid_Dehalogenase"/>
    <property type="match status" value="1"/>
</dbReference>
<organism evidence="20 21">
    <name type="scientific">Candidatus Cerribacteria bacterium 'Amazon FNV 2010 28 9'</name>
    <dbReference type="NCBI Taxonomy" id="2081795"/>
    <lineage>
        <taxon>Bacteria</taxon>
        <taxon>Candidatus Cerribacteria</taxon>
    </lineage>
</organism>
<keyword evidence="12" id="KW-0460">Magnesium</keyword>
<dbReference type="EMBL" id="PSRQ01000025">
    <property type="protein sequence ID" value="PWU23687.1"/>
    <property type="molecule type" value="Genomic_DNA"/>
</dbReference>
<name>A0A317JRW1_9BACT</name>
<dbReference type="Gene3D" id="1.20.1110.10">
    <property type="entry name" value="Calcium-transporting ATPase, transmembrane domain"/>
    <property type="match status" value="1"/>
</dbReference>
<feature type="transmembrane region" description="Helical" evidence="18">
    <location>
        <begin position="829"/>
        <end position="849"/>
    </location>
</feature>
<evidence type="ECO:0000256" key="12">
    <source>
        <dbReference type="ARBA" id="ARBA00022842"/>
    </source>
</evidence>
<evidence type="ECO:0000259" key="19">
    <source>
        <dbReference type="SMART" id="SM00831"/>
    </source>
</evidence>
<evidence type="ECO:0000256" key="11">
    <source>
        <dbReference type="ARBA" id="ARBA00022840"/>
    </source>
</evidence>
<dbReference type="SUPFAM" id="SSF56784">
    <property type="entry name" value="HAD-like"/>
    <property type="match status" value="1"/>
</dbReference>
<evidence type="ECO:0000256" key="6">
    <source>
        <dbReference type="ARBA" id="ARBA00022475"/>
    </source>
</evidence>
<evidence type="ECO:0000256" key="10">
    <source>
        <dbReference type="ARBA" id="ARBA00022741"/>
    </source>
</evidence>
<dbReference type="GO" id="GO:0016887">
    <property type="term" value="F:ATP hydrolysis activity"/>
    <property type="evidence" value="ECO:0007669"/>
    <property type="project" value="InterPro"/>
</dbReference>
<dbReference type="SUPFAM" id="SSF81665">
    <property type="entry name" value="Calcium ATPase, transmembrane domain M"/>
    <property type="match status" value="1"/>
</dbReference>
<dbReference type="SUPFAM" id="SSF81653">
    <property type="entry name" value="Calcium ATPase, transduction domain A"/>
    <property type="match status" value="1"/>
</dbReference>
<evidence type="ECO:0000313" key="20">
    <source>
        <dbReference type="EMBL" id="PWU23687.1"/>
    </source>
</evidence>
<feature type="transmembrane region" description="Helical" evidence="18">
    <location>
        <begin position="791"/>
        <end position="809"/>
    </location>
</feature>
<dbReference type="GO" id="GO:0005524">
    <property type="term" value="F:ATP binding"/>
    <property type="evidence" value="ECO:0007669"/>
    <property type="project" value="UniProtKB-KW"/>
</dbReference>
<evidence type="ECO:0000256" key="1">
    <source>
        <dbReference type="ARBA" id="ARBA00003954"/>
    </source>
</evidence>
<evidence type="ECO:0000256" key="17">
    <source>
        <dbReference type="ARBA" id="ARBA00047295"/>
    </source>
</evidence>
<comment type="catalytic activity">
    <reaction evidence="17">
        <text>Mg(2+)(out) + ATP + H2O = Mg(2+)(in) + ADP + phosphate + H(+)</text>
        <dbReference type="Rhea" id="RHEA:10260"/>
        <dbReference type="ChEBI" id="CHEBI:15377"/>
        <dbReference type="ChEBI" id="CHEBI:15378"/>
        <dbReference type="ChEBI" id="CHEBI:18420"/>
        <dbReference type="ChEBI" id="CHEBI:30616"/>
        <dbReference type="ChEBI" id="CHEBI:43474"/>
        <dbReference type="ChEBI" id="CHEBI:456216"/>
        <dbReference type="EC" id="7.2.2.14"/>
    </reaction>
</comment>
<comment type="function">
    <text evidence="1">Mediates magnesium influx to the cytosol.</text>
</comment>
<dbReference type="Proteomes" id="UP000246104">
    <property type="component" value="Unassembled WGS sequence"/>
</dbReference>
<dbReference type="InterPro" id="IPR004014">
    <property type="entry name" value="ATPase_P-typ_cation-transptr_N"/>
</dbReference>
<keyword evidence="14 18" id="KW-1133">Transmembrane helix</keyword>
<dbReference type="InterPro" id="IPR006415">
    <property type="entry name" value="P-type_ATPase_IIIB"/>
</dbReference>
<dbReference type="PANTHER" id="PTHR42861">
    <property type="entry name" value="CALCIUM-TRANSPORTING ATPASE"/>
    <property type="match status" value="1"/>
</dbReference>
<dbReference type="Pfam" id="PF13246">
    <property type="entry name" value="Cation_ATPase"/>
    <property type="match status" value="1"/>
</dbReference>
<evidence type="ECO:0000256" key="3">
    <source>
        <dbReference type="ARBA" id="ARBA00008746"/>
    </source>
</evidence>
<evidence type="ECO:0000256" key="4">
    <source>
        <dbReference type="ARBA" id="ARBA00012786"/>
    </source>
</evidence>
<dbReference type="Pfam" id="PF00122">
    <property type="entry name" value="E1-E2_ATPase"/>
    <property type="match status" value="1"/>
</dbReference>
<dbReference type="InterPro" id="IPR023214">
    <property type="entry name" value="HAD_sf"/>
</dbReference>
<dbReference type="Gene3D" id="3.40.50.1000">
    <property type="entry name" value="HAD superfamily/HAD-like"/>
    <property type="match status" value="1"/>
</dbReference>
<accession>A0A317JRW1</accession>
<evidence type="ECO:0000256" key="18">
    <source>
        <dbReference type="SAM" id="Phobius"/>
    </source>
</evidence>
<comment type="subcellular location">
    <subcellularLocation>
        <location evidence="2">Cell inner membrane</location>
        <topology evidence="2">Multi-pass membrane protein</topology>
    </subcellularLocation>
</comment>
<dbReference type="InterPro" id="IPR059000">
    <property type="entry name" value="ATPase_P-type_domA"/>
</dbReference>
<feature type="transmembrane region" description="Helical" evidence="18">
    <location>
        <begin position="294"/>
        <end position="314"/>
    </location>
</feature>
<dbReference type="InterPro" id="IPR023299">
    <property type="entry name" value="ATPase_P-typ_cyto_dom_N"/>
</dbReference>
<feature type="transmembrane region" description="Helical" evidence="18">
    <location>
        <begin position="759"/>
        <end position="779"/>
    </location>
</feature>
<gene>
    <name evidence="20" type="primary">mgtA</name>
    <name evidence="20" type="ORF">C5B42_02135</name>
</gene>
<feature type="transmembrane region" description="Helical" evidence="18">
    <location>
        <begin position="263"/>
        <end position="282"/>
    </location>
</feature>
<evidence type="ECO:0000256" key="16">
    <source>
        <dbReference type="ARBA" id="ARBA00029806"/>
    </source>
</evidence>
<keyword evidence="9 18" id="KW-0812">Transmembrane</keyword>
<dbReference type="SFLD" id="SFLDF00027">
    <property type="entry name" value="p-type_atpase"/>
    <property type="match status" value="1"/>
</dbReference>
<evidence type="ECO:0000313" key="21">
    <source>
        <dbReference type="Proteomes" id="UP000246104"/>
    </source>
</evidence>